<dbReference type="GO" id="GO:0000725">
    <property type="term" value="P:recombinational repair"/>
    <property type="evidence" value="ECO:0007669"/>
    <property type="project" value="TreeGrafter"/>
</dbReference>
<dbReference type="SMART" id="SM00382">
    <property type="entry name" value="AAA"/>
    <property type="match status" value="1"/>
</dbReference>
<proteinExistence type="predicted"/>
<dbReference type="PANTHER" id="PTHR32472:SF10">
    <property type="entry name" value="DNA REPAIR PROTEIN RADA-LIKE PROTEIN"/>
    <property type="match status" value="1"/>
</dbReference>
<dbReference type="InterPro" id="IPR003593">
    <property type="entry name" value="AAA+_ATPase"/>
</dbReference>
<dbReference type="PANTHER" id="PTHR32472">
    <property type="entry name" value="DNA REPAIR PROTEIN RADA"/>
    <property type="match status" value="1"/>
</dbReference>
<reference evidence="2" key="1">
    <citation type="submission" date="2020-05" db="EMBL/GenBank/DDBJ databases">
        <authorList>
            <person name="Chiriac C."/>
            <person name="Salcher M."/>
            <person name="Ghai R."/>
            <person name="Kavagutti S V."/>
        </authorList>
    </citation>
    <scope>NUCLEOTIDE SEQUENCE</scope>
</reference>
<organism evidence="2">
    <name type="scientific">uncultured Caudovirales phage</name>
    <dbReference type="NCBI Taxonomy" id="2100421"/>
    <lineage>
        <taxon>Viruses</taxon>
        <taxon>Duplodnaviria</taxon>
        <taxon>Heunggongvirae</taxon>
        <taxon>Uroviricota</taxon>
        <taxon>Caudoviricetes</taxon>
        <taxon>Peduoviridae</taxon>
        <taxon>Maltschvirus</taxon>
        <taxon>Maltschvirus maltsch</taxon>
    </lineage>
</organism>
<dbReference type="EMBL" id="LR798360">
    <property type="protein sequence ID" value="CAB5226323.1"/>
    <property type="molecule type" value="Genomic_DNA"/>
</dbReference>
<name>A0A6J7XBQ1_9CAUD</name>
<dbReference type="InterPro" id="IPR027417">
    <property type="entry name" value="P-loop_NTPase"/>
</dbReference>
<dbReference type="InterPro" id="IPR014774">
    <property type="entry name" value="KaiC-like_dom"/>
</dbReference>
<dbReference type="Pfam" id="PF06745">
    <property type="entry name" value="ATPase"/>
    <property type="match status" value="1"/>
</dbReference>
<protein>
    <submittedName>
        <fullName evidence="2">KaiC-like domain containing protein</fullName>
    </submittedName>
</protein>
<evidence type="ECO:0000313" key="2">
    <source>
        <dbReference type="EMBL" id="CAB5226323.1"/>
    </source>
</evidence>
<dbReference type="PRINTS" id="PR01874">
    <property type="entry name" value="DNAREPAIRADA"/>
</dbReference>
<feature type="domain" description="AAA+ ATPase" evidence="1">
    <location>
        <begin position="44"/>
        <end position="179"/>
    </location>
</feature>
<accession>A0A6J7XBQ1</accession>
<dbReference type="SUPFAM" id="SSF52540">
    <property type="entry name" value="P-loop containing nucleoside triphosphate hydrolases"/>
    <property type="match status" value="1"/>
</dbReference>
<evidence type="ECO:0000259" key="1">
    <source>
        <dbReference type="SMART" id="SM00382"/>
    </source>
</evidence>
<gene>
    <name evidence="2" type="ORF">UFOVP760_102</name>
</gene>
<dbReference type="Gene3D" id="3.40.50.300">
    <property type="entry name" value="P-loop containing nucleotide triphosphate hydrolases"/>
    <property type="match status" value="2"/>
</dbReference>
<sequence>MKLNHIVSTSFTAVKDVQIPEIYFRRIRSNISEIDEMFGGGILPGSCITLSSKAGVGKSTMVLQILDGMSKNGKNIGYISAEESIHQVAFSCRRLGINDVGICNESKFNKILSFMDGMDLIVIDSFQAMDKGSFDERSAIEKLIERAKETECAVIIICHLTKGGAMRGSNHLTYAVDVNMFVEMGETPEFRRIYFSKNRFGPGIDYTCSFTSRGYDFTAVTAETSDKKNSKADRKEKDKENILKLDGLFSITDVCAELNIDATRAGYLLRELTLEGKLKKNNKRGSKTRWKVNKIEATITMH</sequence>